<evidence type="ECO:0000256" key="5">
    <source>
        <dbReference type="ARBA" id="ARBA00022842"/>
    </source>
</evidence>
<evidence type="ECO:0000256" key="3">
    <source>
        <dbReference type="ARBA" id="ARBA00022723"/>
    </source>
</evidence>
<sequence length="556" mass="61220">MFDTWEKTRGEGDFDTFAYVINTLPFPLRLVQRGGSCTAVGWACPRLFDPKRGPGRRGGRRGGVFESCGAGGRAWRWAVVLAVLAVLGSLWLRDSGQSGVSRAAWRMELLLRSLLRAEGKASPSGPSERPKVAVGLGGCQDVVVNGIDFLHKAGILPGTDPGYPAFIKGERDLADSLAYYFPHGAAAERYMENKTLFQNLVQLSLEVSGTRRLLGGNAPVMANRLAHEGCQVLLGAQLSHHLRKHLHKRVSVTGDPLQDDIHLILEYPKGGKWGPYEAMRANRFIVHNDVHNAVLSSLEDFHSRLETFRPDLLVIGGLQMMDNFPFQPGERLRRLQKLGAAMEVATRQGTLVHFELASFADRDTLKELMEAVVPRADSLGMNEQELPNLHSLLQRGEVTLVADAYPRVATVLDEMREVFSLLNQRHRRDGMGRRLSRLHVHTLAFQAILTAQGSAWKNTMSATAKASLTANRHVCGSVAIDCGKARLIMDDSFAVSRKPQSRRIQLRPERPVTCWHEDASEGKYEVCVAPVLVCTDVYQTAGGGDNISAAGLVLQI</sequence>
<keyword evidence="1" id="KW-0963">Cytoplasm</keyword>
<dbReference type="Pfam" id="PF04587">
    <property type="entry name" value="ADP_PFK_GK"/>
    <property type="match status" value="1"/>
</dbReference>
<keyword evidence="2" id="KW-0808">Transferase</keyword>
<dbReference type="GeneTree" id="ENSGT00390000017953"/>
<evidence type="ECO:0000256" key="6">
    <source>
        <dbReference type="ARBA" id="ARBA00023152"/>
    </source>
</evidence>
<dbReference type="PANTHER" id="PTHR21208">
    <property type="entry name" value="ADP-DEPENDENT GLUCOKINASE"/>
    <property type="match status" value="1"/>
</dbReference>
<dbReference type="Gene3D" id="3.40.1190.20">
    <property type="match status" value="1"/>
</dbReference>
<dbReference type="PROSITE" id="PS51255">
    <property type="entry name" value="ADPK"/>
    <property type="match status" value="1"/>
</dbReference>
<keyword evidence="5" id="KW-0460">Magnesium</keyword>
<evidence type="ECO:0000313" key="8">
    <source>
        <dbReference type="Proteomes" id="UP000694388"/>
    </source>
</evidence>
<reference evidence="7" key="2">
    <citation type="submission" date="2025-09" db="UniProtKB">
        <authorList>
            <consortium name="Ensembl"/>
        </authorList>
    </citation>
    <scope>IDENTIFICATION</scope>
</reference>
<dbReference type="InterPro" id="IPR029056">
    <property type="entry name" value="Ribokinase-like"/>
</dbReference>
<dbReference type="Ensembl" id="ENSEBUT00000014550.1">
    <property type="protein sequence ID" value="ENSEBUP00000013974.1"/>
    <property type="gene ID" value="ENSEBUG00000008809.1"/>
</dbReference>
<dbReference type="SUPFAM" id="SSF53613">
    <property type="entry name" value="Ribokinase-like"/>
    <property type="match status" value="1"/>
</dbReference>
<dbReference type="GO" id="GO:0005783">
    <property type="term" value="C:endoplasmic reticulum"/>
    <property type="evidence" value="ECO:0007669"/>
    <property type="project" value="TreeGrafter"/>
</dbReference>
<dbReference type="InterPro" id="IPR007666">
    <property type="entry name" value="ADP_PFK/GK"/>
</dbReference>
<dbReference type="GO" id="GO:0046872">
    <property type="term" value="F:metal ion binding"/>
    <property type="evidence" value="ECO:0007669"/>
    <property type="project" value="UniProtKB-KW"/>
</dbReference>
<keyword evidence="4" id="KW-0418">Kinase</keyword>
<proteinExistence type="predicted"/>
<dbReference type="Proteomes" id="UP000694388">
    <property type="component" value="Unplaced"/>
</dbReference>
<keyword evidence="8" id="KW-1185">Reference proteome</keyword>
<protein>
    <submittedName>
        <fullName evidence="7">ADP-dependent glucokinase 2</fullName>
    </submittedName>
</protein>
<dbReference type="PANTHER" id="PTHR21208:SF1">
    <property type="entry name" value="ADP-DEPENDENT GLUCOKINASE"/>
    <property type="match status" value="1"/>
</dbReference>
<dbReference type="AlphaFoldDB" id="A0A8C4WVS3"/>
<evidence type="ECO:0000256" key="1">
    <source>
        <dbReference type="ARBA" id="ARBA00022490"/>
    </source>
</evidence>
<evidence type="ECO:0000256" key="4">
    <source>
        <dbReference type="ARBA" id="ARBA00022777"/>
    </source>
</evidence>
<dbReference type="GO" id="GO:0043843">
    <property type="term" value="F:ADP-specific glucokinase activity"/>
    <property type="evidence" value="ECO:0007669"/>
    <property type="project" value="TreeGrafter"/>
</dbReference>
<keyword evidence="3" id="KW-0479">Metal-binding</keyword>
<evidence type="ECO:0000256" key="2">
    <source>
        <dbReference type="ARBA" id="ARBA00022679"/>
    </source>
</evidence>
<dbReference type="GO" id="GO:0006096">
    <property type="term" value="P:glycolytic process"/>
    <property type="evidence" value="ECO:0007669"/>
    <property type="project" value="UniProtKB-KW"/>
</dbReference>
<evidence type="ECO:0000313" key="7">
    <source>
        <dbReference type="Ensembl" id="ENSEBUP00000013974.1"/>
    </source>
</evidence>
<reference evidence="7" key="1">
    <citation type="submission" date="2025-08" db="UniProtKB">
        <authorList>
            <consortium name="Ensembl"/>
        </authorList>
    </citation>
    <scope>IDENTIFICATION</scope>
</reference>
<name>A0A8C4WVS3_EPTBU</name>
<keyword evidence="6" id="KW-0324">Glycolysis</keyword>
<accession>A0A8C4WVS3</accession>
<organism evidence="7 8">
    <name type="scientific">Eptatretus burgeri</name>
    <name type="common">Inshore hagfish</name>
    <dbReference type="NCBI Taxonomy" id="7764"/>
    <lineage>
        <taxon>Eukaryota</taxon>
        <taxon>Metazoa</taxon>
        <taxon>Chordata</taxon>
        <taxon>Craniata</taxon>
        <taxon>Vertebrata</taxon>
        <taxon>Cyclostomata</taxon>
        <taxon>Myxini</taxon>
        <taxon>Myxiniformes</taxon>
        <taxon>Myxinidae</taxon>
        <taxon>Eptatretinae</taxon>
        <taxon>Eptatretus</taxon>
    </lineage>
</organism>
<dbReference type="GO" id="GO:0006006">
    <property type="term" value="P:glucose metabolic process"/>
    <property type="evidence" value="ECO:0007669"/>
    <property type="project" value="TreeGrafter"/>
</dbReference>